<name>A0A2N8L024_9BURK</name>
<evidence type="ECO:0000313" key="4">
    <source>
        <dbReference type="EMBL" id="PND39064.1"/>
    </source>
</evidence>
<keyword evidence="2" id="KW-0378">Hydrolase</keyword>
<evidence type="ECO:0000256" key="1">
    <source>
        <dbReference type="ARBA" id="ARBA00006096"/>
    </source>
</evidence>
<feature type="chain" id="PRO_5014957929" evidence="3">
    <location>
        <begin position="29"/>
        <end position="505"/>
    </location>
</feature>
<reference evidence="4 5" key="1">
    <citation type="submission" date="2018-01" db="EMBL/GenBank/DDBJ databases">
        <title>Draft genome sequence of Paucibacter aquatile CR182 isolated from freshwater of the Nakdong River.</title>
        <authorList>
            <person name="Choi A."/>
            <person name="Chung E.J."/>
        </authorList>
    </citation>
    <scope>NUCLEOTIDE SEQUENCE [LARGE SCALE GENOMIC DNA]</scope>
    <source>
        <strain evidence="4 5">CR182</strain>
    </source>
</reference>
<dbReference type="Gene3D" id="3.40.710.10">
    <property type="entry name" value="DD-peptidase/beta-lactamase superfamily"/>
    <property type="match status" value="1"/>
</dbReference>
<evidence type="ECO:0000313" key="5">
    <source>
        <dbReference type="Proteomes" id="UP000235916"/>
    </source>
</evidence>
<dbReference type="GO" id="GO:0006508">
    <property type="term" value="P:proteolysis"/>
    <property type="evidence" value="ECO:0007669"/>
    <property type="project" value="InterPro"/>
</dbReference>
<protein>
    <submittedName>
        <fullName evidence="4">D-alanyl-D-alanine carboxypeptidase/D-alanyl-D-alanine-endopeptidase</fullName>
    </submittedName>
</protein>
<dbReference type="Proteomes" id="UP000235916">
    <property type="component" value="Unassembled WGS sequence"/>
</dbReference>
<accession>A0A2N8L024</accession>
<dbReference type="PANTHER" id="PTHR30023:SF0">
    <property type="entry name" value="PENICILLIN-SENSITIVE CARBOXYPEPTIDASE A"/>
    <property type="match status" value="1"/>
</dbReference>
<dbReference type="AlphaFoldDB" id="A0A2N8L024"/>
<dbReference type="InterPro" id="IPR012338">
    <property type="entry name" value="Beta-lactam/transpept-like"/>
</dbReference>
<dbReference type="Gene3D" id="3.50.80.20">
    <property type="entry name" value="D-Ala-D-Ala carboxypeptidase C, peptidase S13"/>
    <property type="match status" value="1"/>
</dbReference>
<keyword evidence="4" id="KW-0121">Carboxypeptidase</keyword>
<keyword evidence="3" id="KW-0732">Signal</keyword>
<keyword evidence="5" id="KW-1185">Reference proteome</keyword>
<proteinExistence type="inferred from homology"/>
<organism evidence="4 5">
    <name type="scientific">Kinneretia aquatilis</name>
    <dbReference type="NCBI Taxonomy" id="2070761"/>
    <lineage>
        <taxon>Bacteria</taxon>
        <taxon>Pseudomonadati</taxon>
        <taxon>Pseudomonadota</taxon>
        <taxon>Betaproteobacteria</taxon>
        <taxon>Burkholderiales</taxon>
        <taxon>Sphaerotilaceae</taxon>
        <taxon>Roseateles</taxon>
    </lineage>
</organism>
<sequence length="505" mass="54151">MSGCAQLHHRAGWLLSALLALWAASAQAAPAAQATTDVPAPVQAALDQAGLPATALGVVAYPLPDEGARTGGKMMHRRTAALRWQAEQAMAPSSSIKILTAVVALDRLGAGTRGRTELLTEGPPDAEGRLAGPLYLRGGADAQLDWGALWLMLRQAREQGVREVPAGLVLDRSLFRPARPEPTLPPFDEYPESAYNVVPDALLLNGNLIGLSLESDSQTLRGRLSPAWRGLQLDLSALAWSERPCADWELDFGRPQLLPAPEGQGWRLRLQGSFPRQCQQRQDMSLVDRQALVPLVLRSLWEELGGSLGPAVQEAATPAGAQLLAQHQDRPLGELLRGALKSSDNPLTRLVYLRLGASVARPGEETLAAADRAVREWLAEQGLDAQGLVLENGSGLSRRERIRPELLAAVLARAARLPLAPELQSGLPLAGVDGTLRRRLKASPAAGRARLKTGSLNEAVALAGYVPDRQGRPWVLVAFVNHEQAGRRGRPVLDAVADWVARQSP</sequence>
<gene>
    <name evidence="4" type="primary">dacB</name>
    <name evidence="4" type="ORF">C1O66_17065</name>
</gene>
<comment type="similarity">
    <text evidence="1">Belongs to the peptidase S13 family.</text>
</comment>
<dbReference type="GO" id="GO:0000270">
    <property type="term" value="P:peptidoglycan metabolic process"/>
    <property type="evidence" value="ECO:0007669"/>
    <property type="project" value="TreeGrafter"/>
</dbReference>
<evidence type="ECO:0000256" key="2">
    <source>
        <dbReference type="ARBA" id="ARBA00022801"/>
    </source>
</evidence>
<dbReference type="EMBL" id="POSP01000003">
    <property type="protein sequence ID" value="PND39064.1"/>
    <property type="molecule type" value="Genomic_DNA"/>
</dbReference>
<dbReference type="PANTHER" id="PTHR30023">
    <property type="entry name" value="D-ALANYL-D-ALANINE CARBOXYPEPTIDASE"/>
    <property type="match status" value="1"/>
</dbReference>
<dbReference type="GO" id="GO:0004185">
    <property type="term" value="F:serine-type carboxypeptidase activity"/>
    <property type="evidence" value="ECO:0007669"/>
    <property type="project" value="InterPro"/>
</dbReference>
<dbReference type="PRINTS" id="PR00922">
    <property type="entry name" value="DADACBPTASE3"/>
</dbReference>
<dbReference type="OrthoDB" id="9802627at2"/>
<dbReference type="InterPro" id="IPR000667">
    <property type="entry name" value="Peptidase_S13"/>
</dbReference>
<dbReference type="RefSeq" id="WP_102768982.1">
    <property type="nucleotide sequence ID" value="NZ_POSP01000003.1"/>
</dbReference>
<feature type="signal peptide" evidence="3">
    <location>
        <begin position="1"/>
        <end position="28"/>
    </location>
</feature>
<dbReference type="NCBIfam" id="TIGR00666">
    <property type="entry name" value="PBP4"/>
    <property type="match status" value="1"/>
</dbReference>
<evidence type="ECO:0000256" key="3">
    <source>
        <dbReference type="SAM" id="SignalP"/>
    </source>
</evidence>
<dbReference type="SUPFAM" id="SSF56601">
    <property type="entry name" value="beta-lactamase/transpeptidase-like"/>
    <property type="match status" value="1"/>
</dbReference>
<dbReference type="Pfam" id="PF02113">
    <property type="entry name" value="Peptidase_S13"/>
    <property type="match status" value="1"/>
</dbReference>
<keyword evidence="4" id="KW-0645">Protease</keyword>
<comment type="caution">
    <text evidence="4">The sequence shown here is derived from an EMBL/GenBank/DDBJ whole genome shotgun (WGS) entry which is preliminary data.</text>
</comment>